<dbReference type="Gene3D" id="3.60.15.10">
    <property type="entry name" value="Ribonuclease Z/Hydroxyacylglutathione hydrolase-like"/>
    <property type="match status" value="1"/>
</dbReference>
<comment type="caution">
    <text evidence="2">The sequence shown here is derived from an EMBL/GenBank/DDBJ whole genome shotgun (WGS) entry which is preliminary data.</text>
</comment>
<dbReference type="SMART" id="SM00849">
    <property type="entry name" value="Lactamase_B"/>
    <property type="match status" value="1"/>
</dbReference>
<protein>
    <submittedName>
        <fullName evidence="2">MBL fold metallo-hydrolase</fullName>
    </submittedName>
</protein>
<proteinExistence type="predicted"/>
<dbReference type="CDD" id="cd16282">
    <property type="entry name" value="metallo-hydrolase-like_MBL-fold"/>
    <property type="match status" value="1"/>
</dbReference>
<dbReference type="EMBL" id="JAAFYZ010000073">
    <property type="protein sequence ID" value="MBS2549476.1"/>
    <property type="molecule type" value="Genomic_DNA"/>
</dbReference>
<dbReference type="RefSeq" id="WP_212011033.1">
    <property type="nucleotide sequence ID" value="NZ_JAAFYZ010000073.1"/>
</dbReference>
<organism evidence="2 3">
    <name type="scientific">Catenulispora pinistramenti</name>
    <dbReference type="NCBI Taxonomy" id="2705254"/>
    <lineage>
        <taxon>Bacteria</taxon>
        <taxon>Bacillati</taxon>
        <taxon>Actinomycetota</taxon>
        <taxon>Actinomycetes</taxon>
        <taxon>Catenulisporales</taxon>
        <taxon>Catenulisporaceae</taxon>
        <taxon>Catenulispora</taxon>
    </lineage>
</organism>
<dbReference type="Proteomes" id="UP000730482">
    <property type="component" value="Unassembled WGS sequence"/>
</dbReference>
<evidence type="ECO:0000313" key="3">
    <source>
        <dbReference type="Proteomes" id="UP000730482"/>
    </source>
</evidence>
<accession>A0ABS5KTU6</accession>
<evidence type="ECO:0000259" key="1">
    <source>
        <dbReference type="SMART" id="SM00849"/>
    </source>
</evidence>
<dbReference type="PANTHER" id="PTHR42951:SF4">
    <property type="entry name" value="ACYL-COENZYME A THIOESTERASE MBLAC2"/>
    <property type="match status" value="1"/>
</dbReference>
<dbReference type="InterPro" id="IPR001279">
    <property type="entry name" value="Metallo-B-lactamas"/>
</dbReference>
<keyword evidence="3" id="KW-1185">Reference proteome</keyword>
<dbReference type="Pfam" id="PF00753">
    <property type="entry name" value="Lactamase_B"/>
    <property type="match status" value="1"/>
</dbReference>
<name>A0ABS5KTU6_9ACTN</name>
<sequence length="284" mass="31066">MSAWTEIAEGVFTRRFEPVNITVTAVLGGEGVLVADTRCSVREGRELRAELAELTPLPVRWVVNTHTHFDHMWGNAAFDVPHLVPPADFWGHRNMPDFDPDDPEFVAFRETVRNESPEWKAKMDELVVRKPDHLVADRHVLDLGGRSAELRHAGRGHTDNDLVVWLPDAAVAISGDLVEQSGPVAFGSDSFPLDWPGTLAELAGFTAETTTYVPGHGDPADRGFLQGQQEFVTSVAAQIRALHADGVPVERALAAGTWPYEDTSWFANAVKRGYAQLSGGLGVI</sequence>
<reference evidence="2 3" key="1">
    <citation type="submission" date="2020-02" db="EMBL/GenBank/DDBJ databases">
        <title>Acidophilic actinobacteria isolated from forest soil.</title>
        <authorList>
            <person name="Golinska P."/>
        </authorList>
    </citation>
    <scope>NUCLEOTIDE SEQUENCE [LARGE SCALE GENOMIC DNA]</scope>
    <source>
        <strain evidence="2 3">NL8</strain>
    </source>
</reference>
<gene>
    <name evidence="2" type="ORF">KGQ19_21670</name>
</gene>
<evidence type="ECO:0000313" key="2">
    <source>
        <dbReference type="EMBL" id="MBS2549476.1"/>
    </source>
</evidence>
<dbReference type="PANTHER" id="PTHR42951">
    <property type="entry name" value="METALLO-BETA-LACTAMASE DOMAIN-CONTAINING"/>
    <property type="match status" value="1"/>
</dbReference>
<dbReference type="InterPro" id="IPR050855">
    <property type="entry name" value="NDM-1-like"/>
</dbReference>
<feature type="domain" description="Metallo-beta-lactamase" evidence="1">
    <location>
        <begin position="20"/>
        <end position="216"/>
    </location>
</feature>
<dbReference type="InterPro" id="IPR036866">
    <property type="entry name" value="RibonucZ/Hydroxyglut_hydro"/>
</dbReference>
<dbReference type="SUPFAM" id="SSF56281">
    <property type="entry name" value="Metallo-hydrolase/oxidoreductase"/>
    <property type="match status" value="1"/>
</dbReference>